<dbReference type="InterPro" id="IPR011518">
    <property type="entry name" value="Transposase_36"/>
</dbReference>
<gene>
    <name evidence="1" type="ORF">ElP_53300</name>
</gene>
<accession>A0A518H979</accession>
<keyword evidence="2" id="KW-1185">Reference proteome</keyword>
<protein>
    <submittedName>
        <fullName evidence="1">Rhodopirellula transposase</fullName>
    </submittedName>
</protein>
<name>A0A518H979_9BACT</name>
<evidence type="ECO:0000313" key="1">
    <source>
        <dbReference type="EMBL" id="QDV37391.1"/>
    </source>
</evidence>
<dbReference type="InterPro" id="IPR036397">
    <property type="entry name" value="RNaseH_sf"/>
</dbReference>
<dbReference type="EMBL" id="CP036426">
    <property type="protein sequence ID" value="QDV37391.1"/>
    <property type="molecule type" value="Genomic_DNA"/>
</dbReference>
<dbReference type="KEGG" id="tpla:ElP_53300"/>
<dbReference type="Gene3D" id="3.30.420.10">
    <property type="entry name" value="Ribonuclease H-like superfamily/Ribonuclease H"/>
    <property type="match status" value="1"/>
</dbReference>
<reference evidence="1 2" key="1">
    <citation type="submission" date="2019-02" db="EMBL/GenBank/DDBJ databases">
        <title>Deep-cultivation of Planctomycetes and their phenomic and genomic characterization uncovers novel biology.</title>
        <authorList>
            <person name="Wiegand S."/>
            <person name="Jogler M."/>
            <person name="Boedeker C."/>
            <person name="Pinto D."/>
            <person name="Vollmers J."/>
            <person name="Rivas-Marin E."/>
            <person name="Kohn T."/>
            <person name="Peeters S.H."/>
            <person name="Heuer A."/>
            <person name="Rast P."/>
            <person name="Oberbeckmann S."/>
            <person name="Bunk B."/>
            <person name="Jeske O."/>
            <person name="Meyerdierks A."/>
            <person name="Storesund J.E."/>
            <person name="Kallscheuer N."/>
            <person name="Luecker S."/>
            <person name="Lage O.M."/>
            <person name="Pohl T."/>
            <person name="Merkel B.J."/>
            <person name="Hornburger P."/>
            <person name="Mueller R.-W."/>
            <person name="Bruemmer F."/>
            <person name="Labrenz M."/>
            <person name="Spormann A.M."/>
            <person name="Op den Camp H."/>
            <person name="Overmann J."/>
            <person name="Amann R."/>
            <person name="Jetten M.S.M."/>
            <person name="Mascher T."/>
            <person name="Medema M.H."/>
            <person name="Devos D.P."/>
            <person name="Kaster A.-K."/>
            <person name="Ovreas L."/>
            <person name="Rohde M."/>
            <person name="Galperin M.Y."/>
            <person name="Jogler C."/>
        </authorList>
    </citation>
    <scope>NUCLEOTIDE SEQUENCE [LARGE SCALE GENOMIC DNA]</scope>
    <source>
        <strain evidence="1 2">ElP</strain>
    </source>
</reference>
<dbReference type="Proteomes" id="UP000317835">
    <property type="component" value="Chromosome"/>
</dbReference>
<evidence type="ECO:0000313" key="2">
    <source>
        <dbReference type="Proteomes" id="UP000317835"/>
    </source>
</evidence>
<dbReference type="GO" id="GO:0003676">
    <property type="term" value="F:nucleic acid binding"/>
    <property type="evidence" value="ECO:0007669"/>
    <property type="project" value="InterPro"/>
</dbReference>
<dbReference type="Pfam" id="PF07592">
    <property type="entry name" value="DDE_Tnp_ISAZ013"/>
    <property type="match status" value="1"/>
</dbReference>
<sequence>MDHDFKPWGRLTPFGLFLPDSKELDLYFTASKVTSDFIVDRLEEWWAANRARFPRIERLLLDLDNGPENHSRRSQFVYRLVQLAQKEQITIELAYYPPYHSKYNPIERCWGVLEVYWNGELLDSEAAVLGFARSMTYGGKHPQVSRVSQTYSSGVCRSTKEMKRLEQCLQRLPGLEKWSVIIPPPKPDELFS</sequence>
<dbReference type="AlphaFoldDB" id="A0A518H979"/>
<organism evidence="1 2">
    <name type="scientific">Tautonia plasticadhaerens</name>
    <dbReference type="NCBI Taxonomy" id="2527974"/>
    <lineage>
        <taxon>Bacteria</taxon>
        <taxon>Pseudomonadati</taxon>
        <taxon>Planctomycetota</taxon>
        <taxon>Planctomycetia</taxon>
        <taxon>Isosphaerales</taxon>
        <taxon>Isosphaeraceae</taxon>
        <taxon>Tautonia</taxon>
    </lineage>
</organism>
<proteinExistence type="predicted"/>